<evidence type="ECO:0000256" key="1">
    <source>
        <dbReference type="SAM" id="Phobius"/>
    </source>
</evidence>
<organism evidence="2 3">
    <name type="scientific">Candidatus Komeilibacteria bacterium RIFOXYC1_FULL_37_11</name>
    <dbReference type="NCBI Taxonomy" id="1798555"/>
    <lineage>
        <taxon>Bacteria</taxon>
        <taxon>Candidatus Komeiliibacteriota</taxon>
    </lineage>
</organism>
<comment type="caution">
    <text evidence="2">The sequence shown here is derived from an EMBL/GenBank/DDBJ whole genome shotgun (WGS) entry which is preliminary data.</text>
</comment>
<accession>A0A1G2BYY0</accession>
<evidence type="ECO:0000313" key="3">
    <source>
        <dbReference type="Proteomes" id="UP000177626"/>
    </source>
</evidence>
<dbReference type="AlphaFoldDB" id="A0A1G2BYY0"/>
<protein>
    <submittedName>
        <fullName evidence="2">Uncharacterized protein</fullName>
    </submittedName>
</protein>
<keyword evidence="1" id="KW-0812">Transmembrane</keyword>
<dbReference type="EMBL" id="MHKQ01000009">
    <property type="protein sequence ID" value="OGY94338.1"/>
    <property type="molecule type" value="Genomic_DNA"/>
</dbReference>
<keyword evidence="1" id="KW-1133">Transmembrane helix</keyword>
<feature type="transmembrane region" description="Helical" evidence="1">
    <location>
        <begin position="75"/>
        <end position="93"/>
    </location>
</feature>
<reference evidence="2 3" key="1">
    <citation type="journal article" date="2016" name="Nat. Commun.">
        <title>Thousands of microbial genomes shed light on interconnected biogeochemical processes in an aquifer system.</title>
        <authorList>
            <person name="Anantharaman K."/>
            <person name="Brown C.T."/>
            <person name="Hug L.A."/>
            <person name="Sharon I."/>
            <person name="Castelle C.J."/>
            <person name="Probst A.J."/>
            <person name="Thomas B.C."/>
            <person name="Singh A."/>
            <person name="Wilkins M.J."/>
            <person name="Karaoz U."/>
            <person name="Brodie E.L."/>
            <person name="Williams K.H."/>
            <person name="Hubbard S.S."/>
            <person name="Banfield J.F."/>
        </authorList>
    </citation>
    <scope>NUCLEOTIDE SEQUENCE [LARGE SCALE GENOMIC DNA]</scope>
</reference>
<keyword evidence="1" id="KW-0472">Membrane</keyword>
<proteinExistence type="predicted"/>
<dbReference type="Proteomes" id="UP000177626">
    <property type="component" value="Unassembled WGS sequence"/>
</dbReference>
<sequence>MTENIKIFLDDLYAVDSSFKKHERELIDIIEKLLSSKPDIKFNKSFQSRLRAELLEKLAQKENKKINFNYMNNKLFYAFGALALFLLLIIPSLSPESSFKNTKTAKVNFDLQVNKVSKNAFGPLVAQNAATAGSEVSYAVGRGGGGGGVAAAGDMAVEADSKLIYPQPVEYKYVYAGEEFSLDNAQMEVLKKIKGSGSQNEMAQFLQNVNFDNISLQSLDDPKLRNFTIYEDKDFGYSIYVDLYEGMISINETWERWPIYNYNTYLEPMKIENIPGDEQLIGMANKFLNDYGISTASYGEPRVDNSWREIYMRTEDKSMVYVPDVMTIVYPLIINGQEIYEEWGGTMGLRVSINVRYNKVSNMWNLSNQKYQSSIYDMETDVNKILDLASRGGNYYYYYQDPSAKTVEITLGTPRLGYMQTWQYTDNVSHELLVPALIFPVTNIPTDAEYFYRESVVIPLAKEIIDQRMQGGDLPVQIMEDQTVSSEETAPAEPVVDLPAVKLEE</sequence>
<name>A0A1G2BYY0_9BACT</name>
<evidence type="ECO:0000313" key="2">
    <source>
        <dbReference type="EMBL" id="OGY94338.1"/>
    </source>
</evidence>
<gene>
    <name evidence="2" type="ORF">A2406_02900</name>
</gene>